<dbReference type="PANTHER" id="PTHR30002">
    <property type="entry name" value="EPOXYQUEUOSINE REDUCTASE"/>
    <property type="match status" value="1"/>
</dbReference>
<keyword evidence="1" id="KW-0004">4Fe-4S</keyword>
<gene>
    <name evidence="10" type="primary">queG</name>
    <name evidence="10" type="ORF">FJY75_00785</name>
</gene>
<evidence type="ECO:0000256" key="2">
    <source>
        <dbReference type="ARBA" id="ARBA00022490"/>
    </source>
</evidence>
<dbReference type="GO" id="GO:0008616">
    <property type="term" value="P:tRNA queuosine(34) biosynthetic process"/>
    <property type="evidence" value="ECO:0007669"/>
    <property type="project" value="UniProtKB-KW"/>
</dbReference>
<evidence type="ECO:0000313" key="11">
    <source>
        <dbReference type="Proteomes" id="UP000748308"/>
    </source>
</evidence>
<dbReference type="SUPFAM" id="SSF46548">
    <property type="entry name" value="alpha-helical ferredoxin"/>
    <property type="match status" value="1"/>
</dbReference>
<dbReference type="GO" id="GO:0051539">
    <property type="term" value="F:4 iron, 4 sulfur cluster binding"/>
    <property type="evidence" value="ECO:0007669"/>
    <property type="project" value="UniProtKB-KW"/>
</dbReference>
<dbReference type="EMBL" id="VGIY01000008">
    <property type="protein sequence ID" value="MBM3316364.1"/>
    <property type="molecule type" value="Genomic_DNA"/>
</dbReference>
<dbReference type="PROSITE" id="PS00198">
    <property type="entry name" value="4FE4S_FER_1"/>
    <property type="match status" value="1"/>
</dbReference>
<keyword evidence="8" id="KW-0411">Iron-sulfur</keyword>
<keyword evidence="5" id="KW-0671">Queuosine biosynthesis</keyword>
<sequence>MTAAGDDLRPGSVEAVELLGALREWAAELGLERLAVASPDRRPEATLLDEWLARGDHAGMGYLARRRELRLDPDRFLPGVRSIVCAAWAYDRAGAMEAPRPGATSGGALRIARFAWGRDYHVELRRRLRALVARLRARLPALKARVAVDTAPVLERHWAAQAGLGWIGRHGCLIVPGLGSWVFLGEIFLDLPLPAGAPLAAACGECRRCLEACPGGALREGRPMDARRCVSYWTVEHSGAFPRRGVPKLSPWLFGCDACQEACPWNAGGAGSREPVAPGLADALHWTAEDWERLGAEGFAGRCSETPLARAGYANILRNARRIAGRE</sequence>
<name>A0A938BKU0_UNCEI</name>
<dbReference type="GO" id="GO:0046872">
    <property type="term" value="F:metal ion binding"/>
    <property type="evidence" value="ECO:0007669"/>
    <property type="project" value="UniProtKB-KW"/>
</dbReference>
<keyword evidence="3" id="KW-0819">tRNA processing</keyword>
<feature type="domain" description="4Fe-4S ferredoxin-type" evidence="9">
    <location>
        <begin position="194"/>
        <end position="223"/>
    </location>
</feature>
<dbReference type="PROSITE" id="PS51379">
    <property type="entry name" value="4FE4S_FER_2"/>
    <property type="match status" value="1"/>
</dbReference>
<dbReference type="InterPro" id="IPR004453">
    <property type="entry name" value="QueG"/>
</dbReference>
<keyword evidence="7" id="KW-0408">Iron</keyword>
<dbReference type="Pfam" id="PF13484">
    <property type="entry name" value="Fer4_16"/>
    <property type="match status" value="1"/>
</dbReference>
<keyword evidence="2" id="KW-0963">Cytoplasm</keyword>
<evidence type="ECO:0000256" key="8">
    <source>
        <dbReference type="ARBA" id="ARBA00023014"/>
    </source>
</evidence>
<evidence type="ECO:0000256" key="6">
    <source>
        <dbReference type="ARBA" id="ARBA00023002"/>
    </source>
</evidence>
<evidence type="ECO:0000256" key="5">
    <source>
        <dbReference type="ARBA" id="ARBA00022785"/>
    </source>
</evidence>
<dbReference type="InterPro" id="IPR017900">
    <property type="entry name" value="4Fe4S_Fe_S_CS"/>
</dbReference>
<dbReference type="Pfam" id="PF08331">
    <property type="entry name" value="QueG_DUF1730"/>
    <property type="match status" value="1"/>
</dbReference>
<comment type="caution">
    <text evidence="10">The sequence shown here is derived from an EMBL/GenBank/DDBJ whole genome shotgun (WGS) entry which is preliminary data.</text>
</comment>
<dbReference type="PANTHER" id="PTHR30002:SF4">
    <property type="entry name" value="EPOXYQUEUOSINE REDUCTASE"/>
    <property type="match status" value="1"/>
</dbReference>
<dbReference type="GO" id="GO:0052693">
    <property type="term" value="F:epoxyqueuosine reductase activity"/>
    <property type="evidence" value="ECO:0007669"/>
    <property type="project" value="UniProtKB-EC"/>
</dbReference>
<keyword evidence="4" id="KW-0479">Metal-binding</keyword>
<dbReference type="InterPro" id="IPR013542">
    <property type="entry name" value="QueG_DUF1730"/>
</dbReference>
<accession>A0A938BKU0</accession>
<reference evidence="10" key="1">
    <citation type="submission" date="2019-03" db="EMBL/GenBank/DDBJ databases">
        <title>Lake Tanganyika Metagenome-Assembled Genomes (MAGs).</title>
        <authorList>
            <person name="Tran P."/>
        </authorList>
    </citation>
    <scope>NUCLEOTIDE SEQUENCE</scope>
    <source>
        <strain evidence="10">M_DeepCast_400m_m2_100</strain>
    </source>
</reference>
<organism evidence="10 11">
    <name type="scientific">Eiseniibacteriota bacterium</name>
    <dbReference type="NCBI Taxonomy" id="2212470"/>
    <lineage>
        <taxon>Bacteria</taxon>
        <taxon>Candidatus Eiseniibacteriota</taxon>
    </lineage>
</organism>
<dbReference type="EC" id="1.17.99.6" evidence="10"/>
<dbReference type="AlphaFoldDB" id="A0A938BKU0"/>
<protein>
    <submittedName>
        <fullName evidence="10">tRNA epoxyqueuosine(34) reductase QueG</fullName>
        <ecNumber evidence="10">1.17.99.6</ecNumber>
    </submittedName>
</protein>
<proteinExistence type="predicted"/>
<evidence type="ECO:0000313" key="10">
    <source>
        <dbReference type="EMBL" id="MBM3316364.1"/>
    </source>
</evidence>
<evidence type="ECO:0000259" key="9">
    <source>
        <dbReference type="PROSITE" id="PS51379"/>
    </source>
</evidence>
<keyword evidence="6 10" id="KW-0560">Oxidoreductase</keyword>
<dbReference type="Gene3D" id="3.30.70.20">
    <property type="match status" value="1"/>
</dbReference>
<dbReference type="NCBIfam" id="TIGR00276">
    <property type="entry name" value="tRNA epoxyqueuosine(34) reductase QueG"/>
    <property type="match status" value="1"/>
</dbReference>
<evidence type="ECO:0000256" key="3">
    <source>
        <dbReference type="ARBA" id="ARBA00022694"/>
    </source>
</evidence>
<evidence type="ECO:0000256" key="4">
    <source>
        <dbReference type="ARBA" id="ARBA00022723"/>
    </source>
</evidence>
<dbReference type="Proteomes" id="UP000748308">
    <property type="component" value="Unassembled WGS sequence"/>
</dbReference>
<evidence type="ECO:0000256" key="1">
    <source>
        <dbReference type="ARBA" id="ARBA00022485"/>
    </source>
</evidence>
<evidence type="ECO:0000256" key="7">
    <source>
        <dbReference type="ARBA" id="ARBA00023004"/>
    </source>
</evidence>
<dbReference type="InterPro" id="IPR017896">
    <property type="entry name" value="4Fe4S_Fe-S-bd"/>
</dbReference>